<evidence type="ECO:0000256" key="8">
    <source>
        <dbReference type="ARBA" id="ARBA00023136"/>
    </source>
</evidence>
<dbReference type="Gene3D" id="3.40.50.300">
    <property type="entry name" value="P-loop containing nucleotide triphosphate hydrolases"/>
    <property type="match status" value="2"/>
</dbReference>
<dbReference type="PANTHER" id="PTHR43790">
    <property type="entry name" value="CARBOHYDRATE TRANSPORT ATP-BINDING PROTEIN MG119-RELATED"/>
    <property type="match status" value="1"/>
</dbReference>
<keyword evidence="5" id="KW-0547">Nucleotide-binding</keyword>
<dbReference type="InterPro" id="IPR027417">
    <property type="entry name" value="P-loop_NTPase"/>
</dbReference>
<dbReference type="InParanoid" id="C7Q3D3"/>
<keyword evidence="2" id="KW-1003">Cell membrane</keyword>
<dbReference type="PROSITE" id="PS00211">
    <property type="entry name" value="ABC_TRANSPORTER_1"/>
    <property type="match status" value="1"/>
</dbReference>
<dbReference type="CDD" id="cd03215">
    <property type="entry name" value="ABC_Carb_Monos_II"/>
    <property type="match status" value="1"/>
</dbReference>
<dbReference type="GO" id="GO:0016887">
    <property type="term" value="F:ATP hydrolysis activity"/>
    <property type="evidence" value="ECO:0007669"/>
    <property type="project" value="InterPro"/>
</dbReference>
<dbReference type="eggNOG" id="COG1129">
    <property type="taxonomic scope" value="Bacteria"/>
</dbReference>
<feature type="domain" description="ABC transporter" evidence="10">
    <location>
        <begin position="259"/>
        <end position="506"/>
    </location>
</feature>
<dbReference type="KEGG" id="cai:Caci_5009"/>
<dbReference type="PROSITE" id="PS50893">
    <property type="entry name" value="ABC_TRANSPORTER_2"/>
    <property type="match status" value="2"/>
</dbReference>
<evidence type="ECO:0000256" key="9">
    <source>
        <dbReference type="SAM" id="MobiDB-lite"/>
    </source>
</evidence>
<dbReference type="OrthoDB" id="8416490at2"/>
<dbReference type="SUPFAM" id="SSF52540">
    <property type="entry name" value="P-loop containing nucleoside triphosphate hydrolases"/>
    <property type="match status" value="2"/>
</dbReference>
<evidence type="ECO:0000256" key="1">
    <source>
        <dbReference type="ARBA" id="ARBA00022448"/>
    </source>
</evidence>
<dbReference type="STRING" id="479433.Caci_5009"/>
<keyword evidence="3" id="KW-0762">Sugar transport</keyword>
<keyword evidence="6" id="KW-0067">ATP-binding</keyword>
<gene>
    <name evidence="11" type="ordered locus">Caci_5009</name>
</gene>
<name>C7Q3D3_CATAD</name>
<dbReference type="EMBL" id="CP001700">
    <property type="protein sequence ID" value="ACU73869.1"/>
    <property type="molecule type" value="Genomic_DNA"/>
</dbReference>
<keyword evidence="4" id="KW-0677">Repeat</keyword>
<dbReference type="InterPro" id="IPR003439">
    <property type="entry name" value="ABC_transporter-like_ATP-bd"/>
</dbReference>
<dbReference type="HOGENOM" id="CLU_000604_92_3_11"/>
<keyword evidence="12" id="KW-1185">Reference proteome</keyword>
<evidence type="ECO:0000313" key="11">
    <source>
        <dbReference type="EMBL" id="ACU73869.1"/>
    </source>
</evidence>
<feature type="compositionally biased region" description="Low complexity" evidence="9">
    <location>
        <begin position="561"/>
        <end position="592"/>
    </location>
</feature>
<keyword evidence="7" id="KW-1278">Translocase</keyword>
<evidence type="ECO:0000259" key="10">
    <source>
        <dbReference type="PROSITE" id="PS50893"/>
    </source>
</evidence>
<feature type="compositionally biased region" description="Low complexity" evidence="9">
    <location>
        <begin position="520"/>
        <end position="534"/>
    </location>
</feature>
<feature type="compositionally biased region" description="Polar residues" evidence="9">
    <location>
        <begin position="535"/>
        <end position="553"/>
    </location>
</feature>
<evidence type="ECO:0000256" key="7">
    <source>
        <dbReference type="ARBA" id="ARBA00022967"/>
    </source>
</evidence>
<evidence type="ECO:0000256" key="2">
    <source>
        <dbReference type="ARBA" id="ARBA00022475"/>
    </source>
</evidence>
<dbReference type="AlphaFoldDB" id="C7Q3D3"/>
<organism evidence="11 12">
    <name type="scientific">Catenulispora acidiphila (strain DSM 44928 / JCM 14897 / NBRC 102108 / NRRL B-24433 / ID139908)</name>
    <dbReference type="NCBI Taxonomy" id="479433"/>
    <lineage>
        <taxon>Bacteria</taxon>
        <taxon>Bacillati</taxon>
        <taxon>Actinomycetota</taxon>
        <taxon>Actinomycetes</taxon>
        <taxon>Catenulisporales</taxon>
        <taxon>Catenulisporaceae</taxon>
        <taxon>Catenulispora</taxon>
    </lineage>
</organism>
<accession>C7Q3D3</accession>
<evidence type="ECO:0000256" key="5">
    <source>
        <dbReference type="ARBA" id="ARBA00022741"/>
    </source>
</evidence>
<evidence type="ECO:0000313" key="12">
    <source>
        <dbReference type="Proteomes" id="UP000000851"/>
    </source>
</evidence>
<dbReference type="SMART" id="SM00382">
    <property type="entry name" value="AAA"/>
    <property type="match status" value="2"/>
</dbReference>
<dbReference type="InterPro" id="IPR017871">
    <property type="entry name" value="ABC_transporter-like_CS"/>
</dbReference>
<dbReference type="RefSeq" id="WP_015793598.1">
    <property type="nucleotide sequence ID" value="NC_013131.1"/>
</dbReference>
<dbReference type="InterPro" id="IPR050107">
    <property type="entry name" value="ABC_carbohydrate_import_ATPase"/>
</dbReference>
<dbReference type="InterPro" id="IPR003593">
    <property type="entry name" value="AAA+_ATPase"/>
</dbReference>
<dbReference type="CDD" id="cd03216">
    <property type="entry name" value="ABC_Carb_Monos_I"/>
    <property type="match status" value="1"/>
</dbReference>
<evidence type="ECO:0000256" key="6">
    <source>
        <dbReference type="ARBA" id="ARBA00022840"/>
    </source>
</evidence>
<feature type="region of interest" description="Disordered" evidence="9">
    <location>
        <begin position="510"/>
        <end position="626"/>
    </location>
</feature>
<keyword evidence="1" id="KW-0813">Transport</keyword>
<sequence>MDHSSLPAERTGLAAEAITKRFGPVRALHDVTVEFPAGQVTALMGENGAGKSTLLRILTGDQPPTQGRMSLDGQVLDLHSPQDAHRAGIRLIPQEPEIIPHVSVAENVYTGALPRRGPRGFDRAGLRRRVRADLERLGFAQALDPDLLGSQLTAAQRQLVEIMRALTGSTPARAIAFDEPTSSLSEHEVDALFALIRRLRDQGIAVIYVSHRMKEVFQLADRVVVLRDGELAGAAAAADVDEGALVRLMVGRDLSQLFVRDHAATDRVVLDVEHLTTADVRDISLTVHAGEIVALAGLIGAGRSELALALAGDTPIRSGRILMDGIPIRLRGPRDAIRAGIGLAPEERKAQALFAQRTIRDNTTLVSLRHLRRWRFVRRRAEKALAQEYANRLRVRAPSIEAEVRTLSGGNQQKVVLARWLARKPAVLILDEPTRGVDVGAKAEIYQIIADLASAGTAILVISSELPEVLGLADRILVMQNGRITGELGRADASEEKILALAMIDDLGSPGAEELPGARDSGAPDSAGSASPDSVSTAAADQPGSASVDSTSPDRAVPTTSASADSGSQAAPDSASPAAAESSGSGSQDSASVAPLSGDSASPAPPATNVVPIRGVAGSASEGSVR</sequence>
<dbReference type="Pfam" id="PF00005">
    <property type="entry name" value="ABC_tran"/>
    <property type="match status" value="2"/>
</dbReference>
<dbReference type="GO" id="GO:0005524">
    <property type="term" value="F:ATP binding"/>
    <property type="evidence" value="ECO:0007669"/>
    <property type="project" value="UniProtKB-KW"/>
</dbReference>
<reference evidence="11 12" key="1">
    <citation type="journal article" date="2009" name="Stand. Genomic Sci.">
        <title>Complete genome sequence of Catenulispora acidiphila type strain (ID 139908).</title>
        <authorList>
            <person name="Copeland A."/>
            <person name="Lapidus A."/>
            <person name="Glavina Del Rio T."/>
            <person name="Nolan M."/>
            <person name="Lucas S."/>
            <person name="Chen F."/>
            <person name="Tice H."/>
            <person name="Cheng J.F."/>
            <person name="Bruce D."/>
            <person name="Goodwin L."/>
            <person name="Pitluck S."/>
            <person name="Mikhailova N."/>
            <person name="Pati A."/>
            <person name="Ivanova N."/>
            <person name="Mavromatis K."/>
            <person name="Chen A."/>
            <person name="Palaniappan K."/>
            <person name="Chain P."/>
            <person name="Land M."/>
            <person name="Hauser L."/>
            <person name="Chang Y.J."/>
            <person name="Jeffries C.D."/>
            <person name="Chertkov O."/>
            <person name="Brettin T."/>
            <person name="Detter J.C."/>
            <person name="Han C."/>
            <person name="Ali Z."/>
            <person name="Tindall B.J."/>
            <person name="Goker M."/>
            <person name="Bristow J."/>
            <person name="Eisen J.A."/>
            <person name="Markowitz V."/>
            <person name="Hugenholtz P."/>
            <person name="Kyrpides N.C."/>
            <person name="Klenk H.P."/>
        </authorList>
    </citation>
    <scope>NUCLEOTIDE SEQUENCE [LARGE SCALE GENOMIC DNA]</scope>
    <source>
        <strain evidence="12">DSM 44928 / JCM 14897 / NBRC 102108 / NRRL B-24433 / ID139908</strain>
    </source>
</reference>
<evidence type="ECO:0000256" key="4">
    <source>
        <dbReference type="ARBA" id="ARBA00022737"/>
    </source>
</evidence>
<dbReference type="Proteomes" id="UP000000851">
    <property type="component" value="Chromosome"/>
</dbReference>
<dbReference type="PANTHER" id="PTHR43790:SF3">
    <property type="entry name" value="D-ALLOSE IMPORT ATP-BINDING PROTEIN ALSA-RELATED"/>
    <property type="match status" value="1"/>
</dbReference>
<keyword evidence="8" id="KW-0472">Membrane</keyword>
<proteinExistence type="predicted"/>
<protein>
    <submittedName>
        <fullName evidence="11">ABC transporter related</fullName>
    </submittedName>
</protein>
<feature type="domain" description="ABC transporter" evidence="10">
    <location>
        <begin position="13"/>
        <end position="253"/>
    </location>
</feature>
<evidence type="ECO:0000256" key="3">
    <source>
        <dbReference type="ARBA" id="ARBA00022597"/>
    </source>
</evidence>